<gene>
    <name evidence="2" type="ORF">COO92_21445</name>
</gene>
<dbReference type="Proteomes" id="UP000233332">
    <property type="component" value="Unassembled WGS sequence"/>
</dbReference>
<keyword evidence="1" id="KW-0175">Coiled coil</keyword>
<reference evidence="2 3" key="1">
    <citation type="submission" date="2017-09" db="EMBL/GenBank/DDBJ databases">
        <title>Biodiversity and function of Thalassospira species in the particle-attached aromatic-hydrocarbon-degrading consortia from the surface seawater of the China South Sea.</title>
        <authorList>
            <person name="Dong C."/>
            <person name="Lai Q."/>
            <person name="Shao Z."/>
        </authorList>
    </citation>
    <scope>NUCLEOTIDE SEQUENCE [LARGE SCALE GENOMIC DNA]</scope>
    <source>
        <strain evidence="2 3">139Z-12</strain>
    </source>
</reference>
<feature type="coiled-coil region" evidence="1">
    <location>
        <begin position="134"/>
        <end position="161"/>
    </location>
</feature>
<proteinExistence type="predicted"/>
<comment type="caution">
    <text evidence="2">The sequence shown here is derived from an EMBL/GenBank/DDBJ whole genome shotgun (WGS) entry which is preliminary data.</text>
</comment>
<organism evidence="2 3">
    <name type="scientific">Thalassospira lohafexi</name>
    <dbReference type="NCBI Taxonomy" id="744227"/>
    <lineage>
        <taxon>Bacteria</taxon>
        <taxon>Pseudomonadati</taxon>
        <taxon>Pseudomonadota</taxon>
        <taxon>Alphaproteobacteria</taxon>
        <taxon>Rhodospirillales</taxon>
        <taxon>Thalassospiraceae</taxon>
        <taxon>Thalassospira</taxon>
    </lineage>
</organism>
<keyword evidence="3" id="KW-1185">Reference proteome</keyword>
<dbReference type="AlphaFoldDB" id="A0A2N3L0M5"/>
<accession>A0A2N3L0M5</accession>
<protein>
    <submittedName>
        <fullName evidence="2">Uncharacterized protein</fullName>
    </submittedName>
</protein>
<evidence type="ECO:0000256" key="1">
    <source>
        <dbReference type="SAM" id="Coils"/>
    </source>
</evidence>
<dbReference type="EMBL" id="NXGX01000015">
    <property type="protein sequence ID" value="PKR56372.1"/>
    <property type="molecule type" value="Genomic_DNA"/>
</dbReference>
<evidence type="ECO:0000313" key="2">
    <source>
        <dbReference type="EMBL" id="PKR56372.1"/>
    </source>
</evidence>
<name>A0A2N3L0M5_9PROT</name>
<sequence>MTHYRRPGSLESILFSQICKRPPLRLEEFTGVTVDLFSKNSNPTTTNHLCALHIPNLDAALVADGRDPVFVPFLQKQFERCLEDHGLSKPAHVGGDLIDDILSLIKAAGDLADQGRFAVCPNGDGGRKVTTRERDGLLAEISEMRAKLDALERSVECACDQTVIHINKTA</sequence>
<dbReference type="RefSeq" id="WP_101304977.1">
    <property type="nucleotide sequence ID" value="NZ_NXGX01000015.1"/>
</dbReference>
<evidence type="ECO:0000313" key="3">
    <source>
        <dbReference type="Proteomes" id="UP000233332"/>
    </source>
</evidence>